<name>A0A212DIA7_CEREH</name>
<comment type="caution">
    <text evidence="1">The sequence shown here is derived from an EMBL/GenBank/DDBJ whole genome shotgun (WGS) entry which is preliminary data.</text>
</comment>
<dbReference type="EMBL" id="MKHE01000001">
    <property type="protein sequence ID" value="OWK17975.1"/>
    <property type="molecule type" value="Genomic_DNA"/>
</dbReference>
<reference evidence="1 2" key="1">
    <citation type="journal article" date="2018" name="Mol. Genet. Genomics">
        <title>The red deer Cervus elaphus genome CerEla1.0: sequencing, annotating, genes, and chromosomes.</title>
        <authorList>
            <person name="Bana N.A."/>
            <person name="Nyiri A."/>
            <person name="Nagy J."/>
            <person name="Frank K."/>
            <person name="Nagy T."/>
            <person name="Steger V."/>
            <person name="Schiller M."/>
            <person name="Lakatos P."/>
            <person name="Sugar L."/>
            <person name="Horn P."/>
            <person name="Barta E."/>
            <person name="Orosz L."/>
        </authorList>
    </citation>
    <scope>NUCLEOTIDE SEQUENCE [LARGE SCALE GENOMIC DNA]</scope>
    <source>
        <strain evidence="1">Hungarian</strain>
    </source>
</reference>
<dbReference type="OrthoDB" id="2420415at2759"/>
<dbReference type="Proteomes" id="UP000242450">
    <property type="component" value="Chromosome 1"/>
</dbReference>
<evidence type="ECO:0000313" key="2">
    <source>
        <dbReference type="Proteomes" id="UP000242450"/>
    </source>
</evidence>
<accession>A0A212DIA7</accession>
<keyword evidence="2" id="KW-1185">Reference proteome</keyword>
<organism evidence="1 2">
    <name type="scientific">Cervus elaphus hippelaphus</name>
    <name type="common">European red deer</name>
    <dbReference type="NCBI Taxonomy" id="46360"/>
    <lineage>
        <taxon>Eukaryota</taxon>
        <taxon>Metazoa</taxon>
        <taxon>Chordata</taxon>
        <taxon>Craniata</taxon>
        <taxon>Vertebrata</taxon>
        <taxon>Euteleostomi</taxon>
        <taxon>Mammalia</taxon>
        <taxon>Eutheria</taxon>
        <taxon>Laurasiatheria</taxon>
        <taxon>Artiodactyla</taxon>
        <taxon>Ruminantia</taxon>
        <taxon>Pecora</taxon>
        <taxon>Cervidae</taxon>
        <taxon>Cervinae</taxon>
        <taxon>Cervus</taxon>
    </lineage>
</organism>
<evidence type="ECO:0000313" key="1">
    <source>
        <dbReference type="EMBL" id="OWK17975.1"/>
    </source>
</evidence>
<protein>
    <submittedName>
        <fullName evidence="1">USP28</fullName>
    </submittedName>
</protein>
<gene>
    <name evidence="1" type="ORF">Celaphus_00008925</name>
</gene>
<dbReference type="AlphaFoldDB" id="A0A212DIA7"/>
<proteinExistence type="predicted"/>
<sequence>MLSPAMQGVILAIAKARQTFDRDGSEAGLIKAFHEEYSRLYQLAKETPTSHSDPRLQHVLVYFFQNEAPKRVVERTLLEQFADKNLSYDERSISIMKVAQAKLKEIGPDDMNMEEYKKWHEDYSLFRKVSVYLLTGLELYQKGKYQEALSYLVYAYQSNAALLMKGPQRGVKESVIALYRRKCLLGINVMNELIIPCIHLIINNDISKDDLDAIEVMRNHWCSYLGQDIAENLQLCLGEFLPRLLDPSAEIIVLKEPPTIRPNSPYDLCSRFAAVMESIQGVSTVTGQESASG</sequence>